<dbReference type="Gene3D" id="3.40.1090.10">
    <property type="entry name" value="Cytosolic phospholipase A2 catalytic domain"/>
    <property type="match status" value="2"/>
</dbReference>
<dbReference type="SUPFAM" id="SSF52151">
    <property type="entry name" value="FabD/lysophospholipase-like"/>
    <property type="match status" value="1"/>
</dbReference>
<keyword evidence="1 4" id="KW-0378">Hydrolase</keyword>
<sequence>MTVETPKASPLNGSRPAKRPTIGLALGGGGARGLAHVAMIEAFDELGIKPDAIAGTSIGAVYAAGYASGLSGRELRDHTRFILSQRFGLIRDLFINTAQPFQRLLSVFGARNAILDPFVVLDVILPKQVKETFADCEIPLKIVASDFYDQEPKVFTEGPLRRAVAASMALPVLFQPVVLDGRAFIDGGLTNPLPFDLLLPETDIVVAIDVSGSPVPDPRRVAPTAFAALFSSAFLFERSIVKEKLKISQPDILISAGTSQFQVLDFLKCDDILAAAQPAKERLKQQLSRVLSVETLPVLDSADHDQQVVAIAKRPKRRLLPRPRKRREVD</sequence>
<dbReference type="RefSeq" id="WP_092868056.1">
    <property type="nucleotide sequence ID" value="NZ_FPCH01000002.1"/>
</dbReference>
<feature type="short sequence motif" description="GXGXXG" evidence="4">
    <location>
        <begin position="28"/>
        <end position="33"/>
    </location>
</feature>
<evidence type="ECO:0000313" key="7">
    <source>
        <dbReference type="EMBL" id="SFV35532.1"/>
    </source>
</evidence>
<dbReference type="PANTHER" id="PTHR14226">
    <property type="entry name" value="NEUROPATHY TARGET ESTERASE/SWISS CHEESE D.MELANOGASTER"/>
    <property type="match status" value="1"/>
</dbReference>
<reference evidence="8" key="1">
    <citation type="submission" date="2016-10" db="EMBL/GenBank/DDBJ databases">
        <authorList>
            <person name="Varghese N."/>
            <person name="Submissions S."/>
        </authorList>
    </citation>
    <scope>NUCLEOTIDE SEQUENCE [LARGE SCALE GENOMIC DNA]</scope>
    <source>
        <strain evidence="8">DSM 1565</strain>
    </source>
</reference>
<name>A0A1I7NLK2_9HYPH</name>
<evidence type="ECO:0000256" key="1">
    <source>
        <dbReference type="ARBA" id="ARBA00022801"/>
    </source>
</evidence>
<feature type="short sequence motif" description="GXSXG" evidence="4">
    <location>
        <begin position="55"/>
        <end position="59"/>
    </location>
</feature>
<feature type="region of interest" description="Disordered" evidence="5">
    <location>
        <begin position="1"/>
        <end position="20"/>
    </location>
</feature>
<evidence type="ECO:0000313" key="8">
    <source>
        <dbReference type="Proteomes" id="UP000199423"/>
    </source>
</evidence>
<feature type="active site" description="Nucleophile" evidence="4">
    <location>
        <position position="57"/>
    </location>
</feature>
<dbReference type="STRING" id="51670.SAMN04488557_2603"/>
<dbReference type="Proteomes" id="UP000199423">
    <property type="component" value="Unassembled WGS sequence"/>
</dbReference>
<keyword evidence="8" id="KW-1185">Reference proteome</keyword>
<feature type="active site" description="Proton acceptor" evidence="4">
    <location>
        <position position="186"/>
    </location>
</feature>
<dbReference type="PROSITE" id="PS51635">
    <property type="entry name" value="PNPLA"/>
    <property type="match status" value="1"/>
</dbReference>
<dbReference type="InterPro" id="IPR050301">
    <property type="entry name" value="NTE"/>
</dbReference>
<dbReference type="Pfam" id="PF01734">
    <property type="entry name" value="Patatin"/>
    <property type="match status" value="1"/>
</dbReference>
<dbReference type="EMBL" id="FPCH01000002">
    <property type="protein sequence ID" value="SFV35532.1"/>
    <property type="molecule type" value="Genomic_DNA"/>
</dbReference>
<dbReference type="InterPro" id="IPR016035">
    <property type="entry name" value="Acyl_Trfase/lysoPLipase"/>
</dbReference>
<dbReference type="GO" id="GO:0016787">
    <property type="term" value="F:hydrolase activity"/>
    <property type="evidence" value="ECO:0007669"/>
    <property type="project" value="UniProtKB-UniRule"/>
</dbReference>
<evidence type="ECO:0000256" key="4">
    <source>
        <dbReference type="PROSITE-ProRule" id="PRU01161"/>
    </source>
</evidence>
<dbReference type="GO" id="GO:0016042">
    <property type="term" value="P:lipid catabolic process"/>
    <property type="evidence" value="ECO:0007669"/>
    <property type="project" value="UniProtKB-UniRule"/>
</dbReference>
<dbReference type="AlphaFoldDB" id="A0A1I7NLK2"/>
<organism evidence="7 8">
    <name type="scientific">Hyphomicrobium facile</name>
    <dbReference type="NCBI Taxonomy" id="51670"/>
    <lineage>
        <taxon>Bacteria</taxon>
        <taxon>Pseudomonadati</taxon>
        <taxon>Pseudomonadota</taxon>
        <taxon>Alphaproteobacteria</taxon>
        <taxon>Hyphomicrobiales</taxon>
        <taxon>Hyphomicrobiaceae</taxon>
        <taxon>Hyphomicrobium</taxon>
    </lineage>
</organism>
<keyword evidence="2 4" id="KW-0442">Lipid degradation</keyword>
<evidence type="ECO:0000259" key="6">
    <source>
        <dbReference type="PROSITE" id="PS51635"/>
    </source>
</evidence>
<evidence type="ECO:0000256" key="3">
    <source>
        <dbReference type="ARBA" id="ARBA00023098"/>
    </source>
</evidence>
<evidence type="ECO:0000256" key="2">
    <source>
        <dbReference type="ARBA" id="ARBA00022963"/>
    </source>
</evidence>
<dbReference type="InterPro" id="IPR002641">
    <property type="entry name" value="PNPLA_dom"/>
</dbReference>
<protein>
    <submittedName>
        <fullName evidence="7">NTE family protein</fullName>
    </submittedName>
</protein>
<dbReference type="PANTHER" id="PTHR14226:SF29">
    <property type="entry name" value="NEUROPATHY TARGET ESTERASE SWS"/>
    <property type="match status" value="1"/>
</dbReference>
<feature type="domain" description="PNPLA" evidence="6">
    <location>
        <begin position="24"/>
        <end position="199"/>
    </location>
</feature>
<keyword evidence="3 4" id="KW-0443">Lipid metabolism</keyword>
<evidence type="ECO:0000256" key="5">
    <source>
        <dbReference type="SAM" id="MobiDB-lite"/>
    </source>
</evidence>
<proteinExistence type="predicted"/>
<dbReference type="OrthoDB" id="5290098at2"/>
<gene>
    <name evidence="7" type="ORF">SAMN04488557_2603</name>
</gene>
<feature type="short sequence motif" description="DGA/G" evidence="4">
    <location>
        <begin position="186"/>
        <end position="188"/>
    </location>
</feature>
<accession>A0A1I7NLK2</accession>